<dbReference type="HOGENOM" id="CLU_061900_0_0_1"/>
<reference evidence="3" key="1">
    <citation type="submission" date="2013-06" db="EMBL/GenBank/DDBJ databases">
        <authorList>
            <person name="Zhao Q."/>
        </authorList>
    </citation>
    <scope>NUCLEOTIDE SEQUENCE</scope>
    <source>
        <strain evidence="3">cv. W1943</strain>
    </source>
</reference>
<protein>
    <recommendedName>
        <fullName evidence="1">F-box domain-containing protein</fullName>
    </recommendedName>
</protein>
<dbReference type="InterPro" id="IPR056016">
    <property type="entry name" value="DUF7595"/>
</dbReference>
<dbReference type="InterPro" id="IPR036047">
    <property type="entry name" value="F-box-like_dom_sf"/>
</dbReference>
<dbReference type="Pfam" id="PF12937">
    <property type="entry name" value="F-box-like"/>
    <property type="match status" value="1"/>
</dbReference>
<dbReference type="Proteomes" id="UP000008022">
    <property type="component" value="Unassembled WGS sequence"/>
</dbReference>
<feature type="domain" description="F-box" evidence="1">
    <location>
        <begin position="8"/>
        <end position="48"/>
    </location>
</feature>
<proteinExistence type="predicted"/>
<dbReference type="SUPFAM" id="SSF81383">
    <property type="entry name" value="F-box domain"/>
    <property type="match status" value="1"/>
</dbReference>
<evidence type="ECO:0000313" key="2">
    <source>
        <dbReference type="EnsemblPlants" id="ORUFI03G32390.1"/>
    </source>
</evidence>
<dbReference type="PANTHER" id="PTHR35828">
    <property type="entry name" value="OS08G0203800 PROTEIN-RELATED"/>
    <property type="match status" value="1"/>
</dbReference>
<organism evidence="2 3">
    <name type="scientific">Oryza rufipogon</name>
    <name type="common">Brownbeard rice</name>
    <name type="synonym">Asian wild rice</name>
    <dbReference type="NCBI Taxonomy" id="4529"/>
    <lineage>
        <taxon>Eukaryota</taxon>
        <taxon>Viridiplantae</taxon>
        <taxon>Streptophyta</taxon>
        <taxon>Embryophyta</taxon>
        <taxon>Tracheophyta</taxon>
        <taxon>Spermatophyta</taxon>
        <taxon>Magnoliopsida</taxon>
        <taxon>Liliopsida</taxon>
        <taxon>Poales</taxon>
        <taxon>Poaceae</taxon>
        <taxon>BOP clade</taxon>
        <taxon>Oryzoideae</taxon>
        <taxon>Oryzeae</taxon>
        <taxon>Oryzinae</taxon>
        <taxon>Oryza</taxon>
    </lineage>
</organism>
<dbReference type="OMA" id="MDLTVCY"/>
<dbReference type="AlphaFoldDB" id="A0A0E0P059"/>
<name>A0A0E0P059_ORYRU</name>
<keyword evidence="3" id="KW-1185">Reference proteome</keyword>
<dbReference type="PANTHER" id="PTHR35828:SF18">
    <property type="entry name" value="OS03G0703800 PROTEIN"/>
    <property type="match status" value="1"/>
</dbReference>
<dbReference type="InterPro" id="IPR001810">
    <property type="entry name" value="F-box_dom"/>
</dbReference>
<dbReference type="SMART" id="SM00256">
    <property type="entry name" value="FBOX"/>
    <property type="match status" value="1"/>
</dbReference>
<dbReference type="eggNOG" id="ENOG502R5FQ">
    <property type="taxonomic scope" value="Eukaryota"/>
</dbReference>
<evidence type="ECO:0000259" key="1">
    <source>
        <dbReference type="SMART" id="SM00256"/>
    </source>
</evidence>
<dbReference type="EnsemblPlants" id="ORUFI03G32390.1">
    <property type="protein sequence ID" value="ORUFI03G32390.1"/>
    <property type="gene ID" value="ORUFI03G32390"/>
</dbReference>
<evidence type="ECO:0000313" key="3">
    <source>
        <dbReference type="Proteomes" id="UP000008022"/>
    </source>
</evidence>
<dbReference type="Pfam" id="PF24523">
    <property type="entry name" value="DUF7595"/>
    <property type="match status" value="1"/>
</dbReference>
<reference evidence="2" key="2">
    <citation type="submission" date="2015-06" db="UniProtKB">
        <authorList>
            <consortium name="EnsemblPlants"/>
        </authorList>
    </citation>
    <scope>IDENTIFICATION</scope>
</reference>
<dbReference type="Gramene" id="ORUFI03G32390.1">
    <property type="protein sequence ID" value="ORUFI03G32390.1"/>
    <property type="gene ID" value="ORUFI03G32390"/>
</dbReference>
<accession>A0A0E0P059</accession>
<sequence length="434" mass="48933">MATPSCPLTIDDLLHVLLHLDPRSIVRCAAVSKYWRRAVIGNASQVRRHANRQADRRLLLGYHYREVYPGRLRFSARSTWSPSTGHQHWSDHLPVPSFAPAAAAADGGHPERMYAQLACSDGLLLACRGILEEVSVYSPLTGFHATMPRYDELLTDTYFLHSVHGDEMNPTPNSFQVLAVEVEPEGELALQNYSSETGAWGPVIRPVNDKVLMPRVIHYPVAAIECRGAIHWLCGCWPSCDEPRRRCSLEGYDNITHSVAVDISTGHAWMTISTTRLPKQCVMSSDNVSNNKMLVLVTAADGRLALLRREDACTKVTIWVHAEEDSGRGSCGSDGDDGEARWVLSRSFDVRKLVEHAGLAHFRPEHKDWADLEVRLEWFCRRSRCVVIWVPYLGLFVLDLENMQMQRAAGDSQTHVWPYEMDLTVCYSSLKQYH</sequence>
<dbReference type="Gene3D" id="1.20.1280.50">
    <property type="match status" value="1"/>
</dbReference>